<dbReference type="EMBL" id="BOPC01000036">
    <property type="protein sequence ID" value="GIJ27681.1"/>
    <property type="molecule type" value="Genomic_DNA"/>
</dbReference>
<dbReference type="Gene3D" id="2.120.10.30">
    <property type="entry name" value="TolB, C-terminal domain"/>
    <property type="match status" value="1"/>
</dbReference>
<dbReference type="Proteomes" id="UP000653076">
    <property type="component" value="Unassembled WGS sequence"/>
</dbReference>
<gene>
    <name evidence="1" type="ORF">Vqi01_28430</name>
</gene>
<sequence length="333" mass="35679">MRVIEWKRRRKSIRNWPVLVTGPLALLMIAMASGCQWVSHSVQYVTVSSPVWSNSGWVYYLREVSSEGRQLWREQSGNGSGEIVLDQTAAGTVCLGGAFSFLYQSPAGGLGVAVECDSGTRTELLSYSDEKEQLDPRSSVPFLGDVALSDDEATGYAEVPRGCGIAIQPLVAGKLTDFGSKITVDGKKFNISGGDHDCGAVAWVRSPVVSDDRLFFLVAPDSLGKLPVQTSDALEGFSWQLVLWDLRVDSARSVAKIPGIADLAASPDGQTVIAAIHSRGEASGVWTVDVASGQMSQVVAGKEAYHPSFSPDGRGFVYADNLSRLRFGSTPTK</sequence>
<organism evidence="1 2">
    <name type="scientific">Micromonospora qiuiae</name>
    <dbReference type="NCBI Taxonomy" id="502268"/>
    <lineage>
        <taxon>Bacteria</taxon>
        <taxon>Bacillati</taxon>
        <taxon>Actinomycetota</taxon>
        <taxon>Actinomycetes</taxon>
        <taxon>Micromonosporales</taxon>
        <taxon>Micromonosporaceae</taxon>
        <taxon>Micromonospora</taxon>
    </lineage>
</organism>
<dbReference type="SUPFAM" id="SSF69304">
    <property type="entry name" value="Tricorn protease N-terminal domain"/>
    <property type="match status" value="1"/>
</dbReference>
<proteinExistence type="predicted"/>
<reference evidence="1 2" key="1">
    <citation type="submission" date="2021-01" db="EMBL/GenBank/DDBJ databases">
        <title>Whole genome shotgun sequence of Verrucosispora qiuiae NBRC 106684.</title>
        <authorList>
            <person name="Komaki H."/>
            <person name="Tamura T."/>
        </authorList>
    </citation>
    <scope>NUCLEOTIDE SEQUENCE [LARGE SCALE GENOMIC DNA]</scope>
    <source>
        <strain evidence="1 2">NBRC 106684</strain>
    </source>
</reference>
<keyword evidence="2" id="KW-1185">Reference proteome</keyword>
<evidence type="ECO:0000313" key="2">
    <source>
        <dbReference type="Proteomes" id="UP000653076"/>
    </source>
</evidence>
<dbReference type="InterPro" id="IPR011042">
    <property type="entry name" value="6-blade_b-propeller_TolB-like"/>
</dbReference>
<evidence type="ECO:0000313" key="1">
    <source>
        <dbReference type="EMBL" id="GIJ27681.1"/>
    </source>
</evidence>
<comment type="caution">
    <text evidence="1">The sequence shown here is derived from an EMBL/GenBank/DDBJ whole genome shotgun (WGS) entry which is preliminary data.</text>
</comment>
<evidence type="ECO:0008006" key="3">
    <source>
        <dbReference type="Google" id="ProtNLM"/>
    </source>
</evidence>
<name>A0ABQ4JCE1_9ACTN</name>
<protein>
    <recommendedName>
        <fullName evidence="3">WD40 repeat domain-containing protein</fullName>
    </recommendedName>
</protein>
<accession>A0ABQ4JCE1</accession>
<dbReference type="PROSITE" id="PS51257">
    <property type="entry name" value="PROKAR_LIPOPROTEIN"/>
    <property type="match status" value="1"/>
</dbReference>